<dbReference type="InterPro" id="IPR001173">
    <property type="entry name" value="Glyco_trans_2-like"/>
</dbReference>
<keyword evidence="3" id="KW-1185">Reference proteome</keyword>
<dbReference type="InterPro" id="IPR019734">
    <property type="entry name" value="TPR_rpt"/>
</dbReference>
<dbReference type="Gene3D" id="1.25.40.10">
    <property type="entry name" value="Tetratricopeptide repeat domain"/>
    <property type="match status" value="2"/>
</dbReference>
<dbReference type="OrthoDB" id="9815923at2"/>
<evidence type="ECO:0000313" key="2">
    <source>
        <dbReference type="EMBL" id="KYZ76490.1"/>
    </source>
</evidence>
<comment type="caution">
    <text evidence="2">The sequence shown here is derived from an EMBL/GenBank/DDBJ whole genome shotgun (WGS) entry which is preliminary data.</text>
</comment>
<dbReference type="STRING" id="1794912.AXX12_08640"/>
<sequence>MRVSACMIVKNEERNIARCINSFRDIVCETIVVDTGSTDQTVMIAKELKARVFHFTWINNFAAARNYAISRAKGDWIIFLDSDEYFAEGMAGNIPKLIERVQDSHDSIACKMINIETSNGKHLDEIIHIRIFKNNSNIHYVNPIHETLINNRKKLTAFLAEKKELLIYHTGYSLSNKNLKSERNLELLLQELPDAPRDPKIYHYISDGYRALENWEETVKYAQMFRQSGRTIFGCSIQSHQNMITAMFQLRYSTDDIMREIDIAAKEFPKNPVFYFYKAKLLYRDKKYDAAFSVYETTLRLQEVYNGIELNSMPQYIHQAYFYMGVISEHRNADEQAMDFYFASLKNEKYNAECFQRLFMLIRHQAPQDIIMFLNILYDKTDQNDLEFLVAQLANCEVATVFGYYANLRLKNHEKYDVLTIQMLLANGRYEEVLPNLLNFYKQRPDIDFAILIAVAALLGNNPNYGANCCGQLPPSIIKTTKMYTDKDGTLNSEDQIYYFQLLAKFILWADNESLDRLLSLSSHFENDVSNNIGTIFFNRKYYQTALRFYDQAISNGESPGEKYASYYFQKGYCLYKLKNYEAAVESFLQSYNCGYRDNDIYELLRWTLAVGTLSDALGNRANGVLRGAL</sequence>
<evidence type="ECO:0000313" key="3">
    <source>
        <dbReference type="Proteomes" id="UP000076268"/>
    </source>
</evidence>
<evidence type="ECO:0000259" key="1">
    <source>
        <dbReference type="Pfam" id="PF00535"/>
    </source>
</evidence>
<dbReference type="InterPro" id="IPR029044">
    <property type="entry name" value="Nucleotide-diphossugar_trans"/>
</dbReference>
<proteinExistence type="predicted"/>
<dbReference type="AlphaFoldDB" id="A0A154BRP5"/>
<dbReference type="SUPFAM" id="SSF53448">
    <property type="entry name" value="Nucleotide-diphospho-sugar transferases"/>
    <property type="match status" value="1"/>
</dbReference>
<name>A0A154BRP5_ANASB</name>
<dbReference type="EMBL" id="LSGP01000017">
    <property type="protein sequence ID" value="KYZ76490.1"/>
    <property type="molecule type" value="Genomic_DNA"/>
</dbReference>
<accession>A0A154BRP5</accession>
<dbReference type="Gene3D" id="3.90.550.10">
    <property type="entry name" value="Spore Coat Polysaccharide Biosynthesis Protein SpsA, Chain A"/>
    <property type="match status" value="1"/>
</dbReference>
<dbReference type="SUPFAM" id="SSF48452">
    <property type="entry name" value="TPR-like"/>
    <property type="match status" value="2"/>
</dbReference>
<protein>
    <recommendedName>
        <fullName evidence="1">Glycosyltransferase 2-like domain-containing protein</fullName>
    </recommendedName>
</protein>
<dbReference type="PANTHER" id="PTHR43630">
    <property type="entry name" value="POLY-BETA-1,6-N-ACETYL-D-GLUCOSAMINE SYNTHASE"/>
    <property type="match status" value="1"/>
</dbReference>
<gene>
    <name evidence="2" type="ORF">AXX12_08640</name>
</gene>
<dbReference type="SMART" id="SM00028">
    <property type="entry name" value="TPR"/>
    <property type="match status" value="4"/>
</dbReference>
<dbReference type="Pfam" id="PF00535">
    <property type="entry name" value="Glycos_transf_2"/>
    <property type="match status" value="1"/>
</dbReference>
<dbReference type="InterPro" id="IPR011990">
    <property type="entry name" value="TPR-like_helical_dom_sf"/>
</dbReference>
<feature type="domain" description="Glycosyltransferase 2-like" evidence="1">
    <location>
        <begin position="4"/>
        <end position="118"/>
    </location>
</feature>
<dbReference type="CDD" id="cd02511">
    <property type="entry name" value="Beta4Glucosyltransferase"/>
    <property type="match status" value="1"/>
</dbReference>
<dbReference type="PANTHER" id="PTHR43630:SF2">
    <property type="entry name" value="GLYCOSYLTRANSFERASE"/>
    <property type="match status" value="1"/>
</dbReference>
<organism evidence="2 3">
    <name type="scientific">Anaerosporomusa subterranea</name>
    <dbReference type="NCBI Taxonomy" id="1794912"/>
    <lineage>
        <taxon>Bacteria</taxon>
        <taxon>Bacillati</taxon>
        <taxon>Bacillota</taxon>
        <taxon>Negativicutes</taxon>
        <taxon>Acetonemataceae</taxon>
        <taxon>Anaerosporomusa</taxon>
    </lineage>
</organism>
<reference evidence="2 3" key="1">
    <citation type="submission" date="2016-02" db="EMBL/GenBank/DDBJ databases">
        <title>Anaerosporomusa subterraneum gen. nov., sp. nov., a spore-forming obligate anaerobe isolated from saprolite.</title>
        <authorList>
            <person name="Choi J.K."/>
            <person name="Shah M."/>
            <person name="Yee N."/>
        </authorList>
    </citation>
    <scope>NUCLEOTIDE SEQUENCE [LARGE SCALE GENOMIC DNA]</scope>
    <source>
        <strain evidence="2 3">RU4</strain>
    </source>
</reference>
<dbReference type="Proteomes" id="UP000076268">
    <property type="component" value="Unassembled WGS sequence"/>
</dbReference>
<dbReference type="RefSeq" id="WP_066242052.1">
    <property type="nucleotide sequence ID" value="NZ_LSGP01000017.1"/>
</dbReference>